<dbReference type="GO" id="GO:0043952">
    <property type="term" value="P:protein transport by the Sec complex"/>
    <property type="evidence" value="ECO:0007669"/>
    <property type="project" value="UniProtKB-UniRule"/>
</dbReference>
<evidence type="ECO:0000313" key="10">
    <source>
        <dbReference type="EMBL" id="SDG50362.1"/>
    </source>
</evidence>
<evidence type="ECO:0000256" key="9">
    <source>
        <dbReference type="HAMAP-Rule" id="MF_00422"/>
    </source>
</evidence>
<evidence type="ECO:0000256" key="4">
    <source>
        <dbReference type="ARBA" id="ARBA00022692"/>
    </source>
</evidence>
<feature type="transmembrane region" description="Helical" evidence="9">
    <location>
        <begin position="29"/>
        <end position="50"/>
    </location>
</feature>
<accession>A0A1G7US51</accession>
<dbReference type="AlphaFoldDB" id="A0A1G7US51"/>
<evidence type="ECO:0000256" key="8">
    <source>
        <dbReference type="ARBA" id="ARBA00023136"/>
    </source>
</evidence>
<sequence>MATKTNPLQFIQQVRAEVTKIVWPTRREVLLTTMMVFVMAALVGTFFFLVDLGIRFGLQGFLSLFG</sequence>
<keyword evidence="4 9" id="KW-0812">Transmembrane</keyword>
<dbReference type="GO" id="GO:0008320">
    <property type="term" value="F:protein transmembrane transporter activity"/>
    <property type="evidence" value="ECO:0007669"/>
    <property type="project" value="UniProtKB-UniRule"/>
</dbReference>
<comment type="similarity">
    <text evidence="9">Belongs to the SecE/SEC61-gamma family.</text>
</comment>
<reference evidence="10 11" key="1">
    <citation type="submission" date="2016-10" db="EMBL/GenBank/DDBJ databases">
        <authorList>
            <person name="de Groot N.N."/>
        </authorList>
    </citation>
    <scope>NUCLEOTIDE SEQUENCE [LARGE SCALE GENOMIC DNA]</scope>
    <source>
        <strain evidence="10 11">DSM 27375</strain>
    </source>
</reference>
<dbReference type="OrthoDB" id="9812738at2"/>
<evidence type="ECO:0000256" key="3">
    <source>
        <dbReference type="ARBA" id="ARBA00022475"/>
    </source>
</evidence>
<comment type="function">
    <text evidence="9">Essential subunit of the Sec protein translocation channel SecYEG. Clamps together the 2 halves of SecY. May contact the channel plug during translocation.</text>
</comment>
<comment type="subcellular location">
    <subcellularLocation>
        <location evidence="9">Cell membrane</location>
        <topology evidence="9">Single-pass membrane protein</topology>
    </subcellularLocation>
    <subcellularLocation>
        <location evidence="1">Membrane</location>
    </subcellularLocation>
</comment>
<dbReference type="InterPro" id="IPR038379">
    <property type="entry name" value="SecE_sf"/>
</dbReference>
<dbReference type="Proteomes" id="UP000182284">
    <property type="component" value="Unassembled WGS sequence"/>
</dbReference>
<dbReference type="RefSeq" id="WP_009574242.1">
    <property type="nucleotide sequence ID" value="NZ_CAXASY010000023.1"/>
</dbReference>
<dbReference type="Gene3D" id="1.20.5.1030">
    <property type="entry name" value="Preprotein translocase secy subunit"/>
    <property type="match status" value="1"/>
</dbReference>
<dbReference type="GO" id="GO:0009306">
    <property type="term" value="P:protein secretion"/>
    <property type="evidence" value="ECO:0007669"/>
    <property type="project" value="UniProtKB-UniRule"/>
</dbReference>
<dbReference type="EMBL" id="FNBL01000025">
    <property type="protein sequence ID" value="SDG50362.1"/>
    <property type="molecule type" value="Genomic_DNA"/>
</dbReference>
<evidence type="ECO:0000256" key="1">
    <source>
        <dbReference type="ARBA" id="ARBA00004370"/>
    </source>
</evidence>
<evidence type="ECO:0000256" key="5">
    <source>
        <dbReference type="ARBA" id="ARBA00022927"/>
    </source>
</evidence>
<dbReference type="InterPro" id="IPR005807">
    <property type="entry name" value="SecE_bac"/>
</dbReference>
<dbReference type="GO" id="GO:0006605">
    <property type="term" value="P:protein targeting"/>
    <property type="evidence" value="ECO:0007669"/>
    <property type="project" value="UniProtKB-UniRule"/>
</dbReference>
<evidence type="ECO:0000313" key="11">
    <source>
        <dbReference type="Proteomes" id="UP000182284"/>
    </source>
</evidence>
<dbReference type="NCBIfam" id="TIGR00964">
    <property type="entry name" value="secE_bact"/>
    <property type="match status" value="1"/>
</dbReference>
<dbReference type="Pfam" id="PF00584">
    <property type="entry name" value="SecE"/>
    <property type="match status" value="1"/>
</dbReference>
<protein>
    <recommendedName>
        <fullName evidence="9">Protein translocase subunit SecE</fullName>
    </recommendedName>
</protein>
<keyword evidence="5 9" id="KW-0653">Protein transport</keyword>
<keyword evidence="6 9" id="KW-1133">Transmembrane helix</keyword>
<keyword evidence="8 9" id="KW-0472">Membrane</keyword>
<gene>
    <name evidence="9" type="primary">secE</name>
    <name evidence="10" type="ORF">SAMN04488117_12514</name>
</gene>
<evidence type="ECO:0000256" key="7">
    <source>
        <dbReference type="ARBA" id="ARBA00023010"/>
    </source>
</evidence>
<organism evidence="10 11">
    <name type="scientific">Celeribacter baekdonensis</name>
    <dbReference type="NCBI Taxonomy" id="875171"/>
    <lineage>
        <taxon>Bacteria</taxon>
        <taxon>Pseudomonadati</taxon>
        <taxon>Pseudomonadota</taxon>
        <taxon>Alphaproteobacteria</taxon>
        <taxon>Rhodobacterales</taxon>
        <taxon>Roseobacteraceae</taxon>
        <taxon>Celeribacter</taxon>
    </lineage>
</organism>
<keyword evidence="2 9" id="KW-0813">Transport</keyword>
<keyword evidence="7 9" id="KW-0811">Translocation</keyword>
<name>A0A1G7US51_9RHOB</name>
<dbReference type="PANTHER" id="PTHR33910">
    <property type="entry name" value="PROTEIN TRANSLOCASE SUBUNIT SECE"/>
    <property type="match status" value="1"/>
</dbReference>
<dbReference type="GO" id="GO:0005886">
    <property type="term" value="C:plasma membrane"/>
    <property type="evidence" value="ECO:0007669"/>
    <property type="project" value="UniProtKB-SubCell"/>
</dbReference>
<dbReference type="PANTHER" id="PTHR33910:SF1">
    <property type="entry name" value="PROTEIN TRANSLOCASE SUBUNIT SECE"/>
    <property type="match status" value="1"/>
</dbReference>
<dbReference type="GO" id="GO:0065002">
    <property type="term" value="P:intracellular protein transmembrane transport"/>
    <property type="evidence" value="ECO:0007669"/>
    <property type="project" value="UniProtKB-UniRule"/>
</dbReference>
<evidence type="ECO:0000256" key="6">
    <source>
        <dbReference type="ARBA" id="ARBA00022989"/>
    </source>
</evidence>
<keyword evidence="3 9" id="KW-1003">Cell membrane</keyword>
<dbReference type="HAMAP" id="MF_00422">
    <property type="entry name" value="SecE"/>
    <property type="match status" value="1"/>
</dbReference>
<comment type="subunit">
    <text evidence="9">Component of the Sec protein translocase complex. Heterotrimer consisting of SecY, SecE and SecG subunits. The heterotrimers can form oligomers, although 1 heterotrimer is thought to be able to translocate proteins. Interacts with the ribosome. Interacts with SecDF, and other proteins may be involved. Interacts with SecA.</text>
</comment>
<evidence type="ECO:0000256" key="2">
    <source>
        <dbReference type="ARBA" id="ARBA00022448"/>
    </source>
</evidence>
<proteinExistence type="inferred from homology"/>
<dbReference type="InterPro" id="IPR001901">
    <property type="entry name" value="Translocase_SecE/Sec61-g"/>
</dbReference>